<dbReference type="GO" id="GO:0003724">
    <property type="term" value="F:RNA helicase activity"/>
    <property type="evidence" value="ECO:0007669"/>
    <property type="project" value="UniProtKB-EC"/>
</dbReference>
<evidence type="ECO:0000313" key="8">
    <source>
        <dbReference type="Proteomes" id="UP000734854"/>
    </source>
</evidence>
<organism evidence="7 8">
    <name type="scientific">Zingiber officinale</name>
    <name type="common">Ginger</name>
    <name type="synonym">Amomum zingiber</name>
    <dbReference type="NCBI Taxonomy" id="94328"/>
    <lineage>
        <taxon>Eukaryota</taxon>
        <taxon>Viridiplantae</taxon>
        <taxon>Streptophyta</taxon>
        <taxon>Embryophyta</taxon>
        <taxon>Tracheophyta</taxon>
        <taxon>Spermatophyta</taxon>
        <taxon>Magnoliopsida</taxon>
        <taxon>Liliopsida</taxon>
        <taxon>Zingiberales</taxon>
        <taxon>Zingiberaceae</taxon>
        <taxon>Zingiber</taxon>
    </lineage>
</organism>
<dbReference type="Proteomes" id="UP000734854">
    <property type="component" value="Unassembled WGS sequence"/>
</dbReference>
<keyword evidence="2 5" id="KW-0378">Hydrolase</keyword>
<sequence>MPRFPKRPHPYPLSPSLLLSLPSLPSRGLLHLLGFLLLMLSGFSVDSSAAFSQEIVLITVFLEEIGRLWARAVGIFEFLVGISSRWLSETYVIEHPVNACAISPLLDHVEDFANLSFKEKASRLTRIHLSLVTVEGLQQGYCVVPRNKRFLVLYAFLKRNLSKKIVVFFSSCNSVNRKGYILLCTDVAARGLDIPAVDWIGQYDPPDKPKVFATEANADASGSTSTEDQASYASASFAASFPDAQPTG</sequence>
<evidence type="ECO:0000256" key="3">
    <source>
        <dbReference type="ARBA" id="ARBA00022840"/>
    </source>
</evidence>
<comment type="domain">
    <text evidence="5">The Q motif is unique to and characteristic of the DEAD box family of RNA helicases and controls ATP binding and hydrolysis.</text>
</comment>
<proteinExistence type="inferred from homology"/>
<reference evidence="7 8" key="1">
    <citation type="submission" date="2020-08" db="EMBL/GenBank/DDBJ databases">
        <title>Plant Genome Project.</title>
        <authorList>
            <person name="Zhang R.-G."/>
        </authorList>
    </citation>
    <scope>NUCLEOTIDE SEQUENCE [LARGE SCALE GENOMIC DNA]</scope>
    <source>
        <tissue evidence="7">Rhizome</tissue>
    </source>
</reference>
<dbReference type="Pfam" id="PF00271">
    <property type="entry name" value="Helicase_C"/>
    <property type="match status" value="1"/>
</dbReference>
<dbReference type="InterPro" id="IPR027417">
    <property type="entry name" value="P-loop_NTPase"/>
</dbReference>
<dbReference type="EMBL" id="JACMSC010000018">
    <property type="protein sequence ID" value="KAG6476890.1"/>
    <property type="molecule type" value="Genomic_DNA"/>
</dbReference>
<dbReference type="SUPFAM" id="SSF52540">
    <property type="entry name" value="P-loop containing nucleoside triphosphate hydrolases"/>
    <property type="match status" value="1"/>
</dbReference>
<comment type="catalytic activity">
    <reaction evidence="5">
        <text>ATP + H2O = ADP + phosphate + H(+)</text>
        <dbReference type="Rhea" id="RHEA:13065"/>
        <dbReference type="ChEBI" id="CHEBI:15377"/>
        <dbReference type="ChEBI" id="CHEBI:15378"/>
        <dbReference type="ChEBI" id="CHEBI:30616"/>
        <dbReference type="ChEBI" id="CHEBI:43474"/>
        <dbReference type="ChEBI" id="CHEBI:456216"/>
        <dbReference type="EC" id="3.6.4.13"/>
    </reaction>
</comment>
<accession>A0A8J5EYB1</accession>
<feature type="domain" description="Helicase C-terminal" evidence="6">
    <location>
        <begin position="178"/>
        <end position="211"/>
    </location>
</feature>
<dbReference type="GO" id="GO:0016787">
    <property type="term" value="F:hydrolase activity"/>
    <property type="evidence" value="ECO:0007669"/>
    <property type="project" value="UniProtKB-KW"/>
</dbReference>
<dbReference type="PANTHER" id="PTHR24031">
    <property type="entry name" value="RNA HELICASE"/>
    <property type="match status" value="1"/>
</dbReference>
<dbReference type="InterPro" id="IPR001650">
    <property type="entry name" value="Helicase_C-like"/>
</dbReference>
<dbReference type="GO" id="GO:0003723">
    <property type="term" value="F:RNA binding"/>
    <property type="evidence" value="ECO:0007669"/>
    <property type="project" value="UniProtKB-UniRule"/>
</dbReference>
<evidence type="ECO:0000256" key="1">
    <source>
        <dbReference type="ARBA" id="ARBA00022741"/>
    </source>
</evidence>
<dbReference type="EC" id="3.6.4.13" evidence="5"/>
<protein>
    <recommendedName>
        <fullName evidence="5">ATP-dependent RNA helicase</fullName>
        <ecNumber evidence="5">3.6.4.13</ecNumber>
    </recommendedName>
</protein>
<keyword evidence="1 5" id="KW-0547">Nucleotide-binding</keyword>
<keyword evidence="5" id="KW-0347">Helicase</keyword>
<evidence type="ECO:0000256" key="5">
    <source>
        <dbReference type="RuleBase" id="RU365068"/>
    </source>
</evidence>
<evidence type="ECO:0000259" key="6">
    <source>
        <dbReference type="Pfam" id="PF00271"/>
    </source>
</evidence>
<keyword evidence="3 5" id="KW-0067">ATP-binding</keyword>
<keyword evidence="4 5" id="KW-0694">RNA-binding</keyword>
<comment type="function">
    <text evidence="5">RNA helicase.</text>
</comment>
<name>A0A8J5EYB1_ZINOF</name>
<dbReference type="Gene3D" id="3.40.50.300">
    <property type="entry name" value="P-loop containing nucleotide triphosphate hydrolases"/>
    <property type="match status" value="1"/>
</dbReference>
<evidence type="ECO:0000313" key="7">
    <source>
        <dbReference type="EMBL" id="KAG6476890.1"/>
    </source>
</evidence>
<evidence type="ECO:0000256" key="2">
    <source>
        <dbReference type="ARBA" id="ARBA00022801"/>
    </source>
</evidence>
<dbReference type="GO" id="GO:0005524">
    <property type="term" value="F:ATP binding"/>
    <property type="evidence" value="ECO:0007669"/>
    <property type="project" value="UniProtKB-UniRule"/>
</dbReference>
<keyword evidence="8" id="KW-1185">Reference proteome</keyword>
<comment type="similarity">
    <text evidence="5">Belongs to the DEAD box helicase family.</text>
</comment>
<evidence type="ECO:0000256" key="4">
    <source>
        <dbReference type="ARBA" id="ARBA00022884"/>
    </source>
</evidence>
<gene>
    <name evidence="7" type="ORF">ZIOFF_066138</name>
</gene>
<comment type="caution">
    <text evidence="7">The sequence shown here is derived from an EMBL/GenBank/DDBJ whole genome shotgun (WGS) entry which is preliminary data.</text>
</comment>
<dbReference type="AlphaFoldDB" id="A0A8J5EYB1"/>